<dbReference type="RefSeq" id="WP_159105256.1">
    <property type="nucleotide sequence ID" value="NZ_CP103872.1"/>
</dbReference>
<dbReference type="Proteomes" id="UP001246152">
    <property type="component" value="Unassembled WGS sequence"/>
</dbReference>
<evidence type="ECO:0000313" key="3">
    <source>
        <dbReference type="Proteomes" id="UP001246152"/>
    </source>
</evidence>
<sequence>MKLDTSCRRNPDQSDHGRVQVDGNARSEAANFPGVVQRGQRFVKVRKNAGAQFGELEECTEDPFRQSSKNWPLLQSQVLDFAGFCA</sequence>
<proteinExistence type="predicted"/>
<evidence type="ECO:0000313" key="2">
    <source>
        <dbReference type="EMBL" id="MDR9838157.1"/>
    </source>
</evidence>
<evidence type="ECO:0000256" key="1">
    <source>
        <dbReference type="SAM" id="MobiDB-lite"/>
    </source>
</evidence>
<gene>
    <name evidence="2" type="ORF">RI046_20825</name>
</gene>
<accession>A0AAJ2LSR2</accession>
<feature type="compositionally biased region" description="Basic and acidic residues" evidence="1">
    <location>
        <begin position="1"/>
        <end position="19"/>
    </location>
</feature>
<name>A0AAJ2LSR2_9BURK</name>
<dbReference type="AlphaFoldDB" id="A0AAJ2LSR2"/>
<dbReference type="EMBL" id="JAVLSM010000012">
    <property type="protein sequence ID" value="MDR9838157.1"/>
    <property type="molecule type" value="Genomic_DNA"/>
</dbReference>
<reference evidence="2" key="1">
    <citation type="submission" date="2023-04" db="EMBL/GenBank/DDBJ databases">
        <title>Description of first Herbaspirillum huttiense subsp. nephrolepsisexaltata and Herbaspirillum huttiense subsp. lycopersicon.</title>
        <authorList>
            <person name="Poudel M."/>
            <person name="Sharma A."/>
            <person name="Goss E."/>
            <person name="Tapia J.H."/>
            <person name="Harmon C.M."/>
            <person name="Jones J.B."/>
        </authorList>
    </citation>
    <scope>NUCLEOTIDE SEQUENCE</scope>
    <source>
        <strain evidence="2">G21-1742</strain>
    </source>
</reference>
<organism evidence="2 3">
    <name type="scientific">Herbaspirillum huttiense</name>
    <dbReference type="NCBI Taxonomy" id="863372"/>
    <lineage>
        <taxon>Bacteria</taxon>
        <taxon>Pseudomonadati</taxon>
        <taxon>Pseudomonadota</taxon>
        <taxon>Betaproteobacteria</taxon>
        <taxon>Burkholderiales</taxon>
        <taxon>Oxalobacteraceae</taxon>
        <taxon>Herbaspirillum</taxon>
    </lineage>
</organism>
<comment type="caution">
    <text evidence="2">The sequence shown here is derived from an EMBL/GenBank/DDBJ whole genome shotgun (WGS) entry which is preliminary data.</text>
</comment>
<feature type="region of interest" description="Disordered" evidence="1">
    <location>
        <begin position="1"/>
        <end position="26"/>
    </location>
</feature>
<protein>
    <submittedName>
        <fullName evidence="2">Uncharacterized protein</fullName>
    </submittedName>
</protein>